<dbReference type="PANTHER" id="PTHR47481">
    <property type="match status" value="1"/>
</dbReference>
<evidence type="ECO:0000256" key="1">
    <source>
        <dbReference type="SAM" id="MobiDB-lite"/>
    </source>
</evidence>
<dbReference type="EMBL" id="JAMYWD010000001">
    <property type="protein sequence ID" value="KAJ4981108.1"/>
    <property type="molecule type" value="Genomic_DNA"/>
</dbReference>
<reference evidence="2" key="1">
    <citation type="journal article" date="2023" name="Plant J.">
        <title>The genome of the king protea, Protea cynaroides.</title>
        <authorList>
            <person name="Chang J."/>
            <person name="Duong T.A."/>
            <person name="Schoeman C."/>
            <person name="Ma X."/>
            <person name="Roodt D."/>
            <person name="Barker N."/>
            <person name="Li Z."/>
            <person name="Van de Peer Y."/>
            <person name="Mizrachi E."/>
        </authorList>
    </citation>
    <scope>NUCLEOTIDE SEQUENCE</scope>
    <source>
        <tissue evidence="2">Young leaves</tissue>
    </source>
</reference>
<evidence type="ECO:0000313" key="3">
    <source>
        <dbReference type="Proteomes" id="UP001141806"/>
    </source>
</evidence>
<keyword evidence="3" id="KW-1185">Reference proteome</keyword>
<dbReference type="PANTHER" id="PTHR47481:SF43">
    <property type="entry name" value="RETROTRANSPOSON COPIA-LIKE N-TERMINAL DOMAIN-CONTAINING PROTEIN"/>
    <property type="match status" value="1"/>
</dbReference>
<dbReference type="AlphaFoldDB" id="A0A9Q0L267"/>
<feature type="compositionally biased region" description="Polar residues" evidence="1">
    <location>
        <begin position="95"/>
        <end position="105"/>
    </location>
</feature>
<evidence type="ECO:0000313" key="2">
    <source>
        <dbReference type="EMBL" id="KAJ4981108.1"/>
    </source>
</evidence>
<protein>
    <submittedName>
        <fullName evidence="2">Uncharacterized protein</fullName>
    </submittedName>
</protein>
<organism evidence="2 3">
    <name type="scientific">Protea cynaroides</name>
    <dbReference type="NCBI Taxonomy" id="273540"/>
    <lineage>
        <taxon>Eukaryota</taxon>
        <taxon>Viridiplantae</taxon>
        <taxon>Streptophyta</taxon>
        <taxon>Embryophyta</taxon>
        <taxon>Tracheophyta</taxon>
        <taxon>Spermatophyta</taxon>
        <taxon>Magnoliopsida</taxon>
        <taxon>Proteales</taxon>
        <taxon>Proteaceae</taxon>
        <taxon>Protea</taxon>
    </lineage>
</organism>
<comment type="caution">
    <text evidence="2">The sequence shown here is derived from an EMBL/GenBank/DDBJ whole genome shotgun (WGS) entry which is preliminary data.</text>
</comment>
<feature type="region of interest" description="Disordered" evidence="1">
    <location>
        <begin position="95"/>
        <end position="120"/>
    </location>
</feature>
<gene>
    <name evidence="2" type="ORF">NE237_031945</name>
</gene>
<dbReference type="Proteomes" id="UP001141806">
    <property type="component" value="Unassembled WGS sequence"/>
</dbReference>
<sequence length="120" mass="13365">MQMQNTSKGDKSITNYLIEVKCISDQLTATNKPFVIKEMNSITFQNLRLDYNDIVVALATKSEVIQFHELHRLLLSHELQLKNATSFVEANLNHTGAAVPTTTPHSGLPSPPSNNNQPSY</sequence>
<accession>A0A9Q0L267</accession>
<proteinExistence type="predicted"/>
<dbReference type="OrthoDB" id="1912561at2759"/>
<name>A0A9Q0L267_9MAGN</name>